<dbReference type="InterPro" id="IPR007844">
    <property type="entry name" value="AsmA"/>
</dbReference>
<feature type="region of interest" description="Disordered" evidence="1">
    <location>
        <begin position="341"/>
        <end position="360"/>
    </location>
</feature>
<feature type="domain" description="AsmA" evidence="2">
    <location>
        <begin position="761"/>
        <end position="940"/>
    </location>
</feature>
<dbReference type="EMBL" id="BKAJ01000264">
    <property type="protein sequence ID" value="GEP61855.1"/>
    <property type="molecule type" value="Genomic_DNA"/>
</dbReference>
<protein>
    <submittedName>
        <fullName evidence="3">Cell envelope biogenesis protein AsmA</fullName>
    </submittedName>
</protein>
<proteinExistence type="predicted"/>
<evidence type="ECO:0000259" key="2">
    <source>
        <dbReference type="Pfam" id="PF05170"/>
    </source>
</evidence>
<name>A0A512NSD4_9HYPH</name>
<reference evidence="3 4" key="1">
    <citation type="submission" date="2019-07" db="EMBL/GenBank/DDBJ databases">
        <title>Whole genome shotgun sequence of Reyranella soli NBRC 108950.</title>
        <authorList>
            <person name="Hosoyama A."/>
            <person name="Uohara A."/>
            <person name="Ohji S."/>
            <person name="Ichikawa N."/>
        </authorList>
    </citation>
    <scope>NUCLEOTIDE SEQUENCE [LARGE SCALE GENOMIC DNA]</scope>
    <source>
        <strain evidence="3 4">NBRC 108950</strain>
    </source>
</reference>
<sequence length="1063" mass="108811">MAALLGPLLAAAIAAPYLVDVDAYKPALVQAVKEATGRELVIEGPMRLRMLPVPRISAQRVRFANAAGGEGAQMVDVRWIGASPSWWALLRGEVEIGQLTLYQPTIVLETDADGVPNWQFKPGAGASQAEGAPAEGFHLAIGELKVVQGTLSYTNPQTRQTIKAEQVEATARVRSLQGPLTISGKATVNGVPLSLDISMSERKADGHDLSFALQVLSGTLDFKGRISELNVKAELKGHLSVTTGVLTDFVAAIVRAGGQAVPKFDGSVAGRFVFDGGIELTPTRLAVTDFRMTMGAETASGTLALEQGAAPSLQGRIALPKIDLEKWLALLARPQVFLPAQPSAQAPGKDSPAKAPVPGKPASLSPFPVAMDVSLALDVAEVTYRGGMVRDVAVALEIHKGVITVPQLSAVLPGDMRAQATASALSVSGPRLRETLAWLGIDPSSVPSDKLQRLDLKGKIAVAGNSVQIVDMVAELDGERVTGSGSVALGPPLALAATLQADRLDLDAYLPAVPRSAPSAPLTPLPGNAATPSAATAATGGVNGAIATLIPAAPPPPDPATPVFALKAKVTKLTIRKLTLGGVEGDASMQGNLLKVTAFKVADLFGGKADAKGTVTDFATAPRYDLAFNATLPDADKVVGYAGLPKAANGKLGAASASGNVVGTLHALALRGVTATLLGSTVSVAGALALGSAFRFEFPSFNLQSQEAGRLVAAATGQSTTIGAASAAGAVKGDGQRLAFDGSLTALGTAMTGHVDATLGERPNISVNLRVPGTLDLDDWLGVSPGPRPLPSSAPVSASRTLGAATDKPIDLSALRGFDATVNLETSATQVASLRVTYADLEAKLRNGVLSIAKLTGQFYGGAVDFNGTIDATKNALAVDLKGSLQGIYFGEMLRGTAGTNSFGNDNLTVAIEGKINVMDISVQGSGRTTEEIRDTLTGRGQVSGLLFPMATKGSLGFASFATGVGSIFSTEMGFNSAVLAAFVNQQSSIAGEITIANGTVSLINQKVQGQNAVATITSHTSLMAATTDTTIALDAGRRGPADYVVTVKGPVSAPTMTTRGGN</sequence>
<feature type="domain" description="AsmA" evidence="2">
    <location>
        <begin position="8"/>
        <end position="189"/>
    </location>
</feature>
<gene>
    <name evidence="3" type="ORF">RSO01_90210</name>
</gene>
<evidence type="ECO:0000256" key="1">
    <source>
        <dbReference type="SAM" id="MobiDB-lite"/>
    </source>
</evidence>
<dbReference type="Proteomes" id="UP000321058">
    <property type="component" value="Unassembled WGS sequence"/>
</dbReference>
<dbReference type="AlphaFoldDB" id="A0A512NSD4"/>
<dbReference type="PANTHER" id="PTHR30441">
    <property type="entry name" value="DUF748 DOMAIN-CONTAINING PROTEIN"/>
    <property type="match status" value="1"/>
</dbReference>
<evidence type="ECO:0000313" key="3">
    <source>
        <dbReference type="EMBL" id="GEP61855.1"/>
    </source>
</evidence>
<dbReference type="InterPro" id="IPR052894">
    <property type="entry name" value="AsmA-related"/>
</dbReference>
<dbReference type="Pfam" id="PF05170">
    <property type="entry name" value="AsmA"/>
    <property type="match status" value="2"/>
</dbReference>
<keyword evidence="4" id="KW-1185">Reference proteome</keyword>
<dbReference type="GO" id="GO:0090313">
    <property type="term" value="P:regulation of protein targeting to membrane"/>
    <property type="evidence" value="ECO:0007669"/>
    <property type="project" value="TreeGrafter"/>
</dbReference>
<accession>A0A512NSD4</accession>
<dbReference type="GO" id="GO:0005886">
    <property type="term" value="C:plasma membrane"/>
    <property type="evidence" value="ECO:0007669"/>
    <property type="project" value="TreeGrafter"/>
</dbReference>
<dbReference type="PANTHER" id="PTHR30441:SF4">
    <property type="entry name" value="PROTEIN ASMA"/>
    <property type="match status" value="1"/>
</dbReference>
<evidence type="ECO:0000313" key="4">
    <source>
        <dbReference type="Proteomes" id="UP000321058"/>
    </source>
</evidence>
<comment type="caution">
    <text evidence="3">The sequence shown here is derived from an EMBL/GenBank/DDBJ whole genome shotgun (WGS) entry which is preliminary data.</text>
</comment>
<organism evidence="3 4">
    <name type="scientific">Reyranella soli</name>
    <dbReference type="NCBI Taxonomy" id="1230389"/>
    <lineage>
        <taxon>Bacteria</taxon>
        <taxon>Pseudomonadati</taxon>
        <taxon>Pseudomonadota</taxon>
        <taxon>Alphaproteobacteria</taxon>
        <taxon>Hyphomicrobiales</taxon>
        <taxon>Reyranellaceae</taxon>
        <taxon>Reyranella</taxon>
    </lineage>
</organism>